<feature type="domain" description="Glycosyltransferase 2-like" evidence="1">
    <location>
        <begin position="6"/>
        <end position="166"/>
    </location>
</feature>
<dbReference type="InterPro" id="IPR050834">
    <property type="entry name" value="Glycosyltransf_2"/>
</dbReference>
<name>A0A951QDH7_9CYAN</name>
<dbReference type="EC" id="2.4.-.-" evidence="2"/>
<proteinExistence type="predicted"/>
<reference evidence="2" key="2">
    <citation type="journal article" date="2022" name="Microbiol. Resour. Announc.">
        <title>Metagenome Sequencing to Explore Phylogenomics of Terrestrial Cyanobacteria.</title>
        <authorList>
            <person name="Ward R.D."/>
            <person name="Stajich J.E."/>
            <person name="Johansen J.R."/>
            <person name="Huntemann M."/>
            <person name="Clum A."/>
            <person name="Foster B."/>
            <person name="Foster B."/>
            <person name="Roux S."/>
            <person name="Palaniappan K."/>
            <person name="Varghese N."/>
            <person name="Mukherjee S."/>
            <person name="Reddy T.B.K."/>
            <person name="Daum C."/>
            <person name="Copeland A."/>
            <person name="Chen I.A."/>
            <person name="Ivanova N.N."/>
            <person name="Kyrpides N.C."/>
            <person name="Shapiro N."/>
            <person name="Eloe-Fadrosh E.A."/>
            <person name="Pietrasiak N."/>
        </authorList>
    </citation>
    <scope>NUCLEOTIDE SEQUENCE</scope>
    <source>
        <strain evidence="2">UHER 2000/2452</strain>
    </source>
</reference>
<dbReference type="SUPFAM" id="SSF53448">
    <property type="entry name" value="Nucleotide-diphospho-sugar transferases"/>
    <property type="match status" value="1"/>
</dbReference>
<dbReference type="InterPro" id="IPR001173">
    <property type="entry name" value="Glyco_trans_2-like"/>
</dbReference>
<dbReference type="AlphaFoldDB" id="A0A951QDH7"/>
<dbReference type="PANTHER" id="PTHR43685:SF11">
    <property type="entry name" value="GLYCOSYLTRANSFERASE TAGX-RELATED"/>
    <property type="match status" value="1"/>
</dbReference>
<dbReference type="Pfam" id="PF00535">
    <property type="entry name" value="Glycos_transf_2"/>
    <property type="match status" value="1"/>
</dbReference>
<dbReference type="InterPro" id="IPR029044">
    <property type="entry name" value="Nucleotide-diphossugar_trans"/>
</dbReference>
<dbReference type="Proteomes" id="UP000757435">
    <property type="component" value="Unassembled WGS sequence"/>
</dbReference>
<dbReference type="Gene3D" id="3.90.550.10">
    <property type="entry name" value="Spore Coat Polysaccharide Biosynthesis Protein SpsA, Chain A"/>
    <property type="match status" value="1"/>
</dbReference>
<protein>
    <submittedName>
        <fullName evidence="2">Glycosyltransferase</fullName>
        <ecNumber evidence="2">2.4.-.-</ecNumber>
    </submittedName>
</protein>
<evidence type="ECO:0000313" key="3">
    <source>
        <dbReference type="Proteomes" id="UP000757435"/>
    </source>
</evidence>
<sequence length="343" mass="39514">MFPKVSVIIPAYNGDRFMRQAIDSVLAQTYSDYEIIVVDDGSTDRTQQVLQLYGSQIRYQYQPNQGVAIARNRGIALAQGELIAFLDQDDCFLPNKLALQVEKLEQSAAEIGMVHSGWRRINAEGALLGEVEPWRYAPQLNLYEWIWWKTVLLSAMMFRRSWLERVGGLDPSFKQACDVDLALRLTLAGCQTLWLPQITVCYREHDRNDSRNTLLQAQENDRILDKFFALPNIPPEIRQQESQCRYHTLVWSAGRLYGSDRLPEMAQYLRKSLDYTPYLLTETLLDWVNSFATYFSEQGTFFSAHALTQSEEWQKLVMSIAKSQDSLICQSLKSKIAIAYPRN</sequence>
<evidence type="ECO:0000259" key="1">
    <source>
        <dbReference type="Pfam" id="PF00535"/>
    </source>
</evidence>
<evidence type="ECO:0000313" key="2">
    <source>
        <dbReference type="EMBL" id="MBW4659881.1"/>
    </source>
</evidence>
<keyword evidence="2" id="KW-0808">Transferase</keyword>
<dbReference type="GO" id="GO:0016757">
    <property type="term" value="F:glycosyltransferase activity"/>
    <property type="evidence" value="ECO:0007669"/>
    <property type="project" value="UniProtKB-KW"/>
</dbReference>
<organism evidence="2 3">
    <name type="scientific">Drouetiella hepatica Uher 2000/2452</name>
    <dbReference type="NCBI Taxonomy" id="904376"/>
    <lineage>
        <taxon>Bacteria</taxon>
        <taxon>Bacillati</taxon>
        <taxon>Cyanobacteriota</taxon>
        <taxon>Cyanophyceae</taxon>
        <taxon>Oculatellales</taxon>
        <taxon>Oculatellaceae</taxon>
        <taxon>Drouetiella</taxon>
    </lineage>
</organism>
<keyword evidence="2" id="KW-0328">Glycosyltransferase</keyword>
<dbReference type="EMBL" id="JAHHHD010000015">
    <property type="protein sequence ID" value="MBW4659881.1"/>
    <property type="molecule type" value="Genomic_DNA"/>
</dbReference>
<comment type="caution">
    <text evidence="2">The sequence shown here is derived from an EMBL/GenBank/DDBJ whole genome shotgun (WGS) entry which is preliminary data.</text>
</comment>
<accession>A0A951QDH7</accession>
<dbReference type="PANTHER" id="PTHR43685">
    <property type="entry name" value="GLYCOSYLTRANSFERASE"/>
    <property type="match status" value="1"/>
</dbReference>
<gene>
    <name evidence="2" type="ORF">KME15_14490</name>
</gene>
<reference evidence="2" key="1">
    <citation type="submission" date="2021-05" db="EMBL/GenBank/DDBJ databases">
        <authorList>
            <person name="Pietrasiak N."/>
            <person name="Ward R."/>
            <person name="Stajich J.E."/>
            <person name="Kurbessoian T."/>
        </authorList>
    </citation>
    <scope>NUCLEOTIDE SEQUENCE</scope>
    <source>
        <strain evidence="2">UHER 2000/2452</strain>
    </source>
</reference>